<keyword evidence="3" id="KW-0812">Transmembrane</keyword>
<sequence length="439" mass="49336">MAETTNEAQSVTQSLDMIGPQSMAMTIQKGGKKIERVVASIPEDQIDEGYVELDERLAPLASELELMKNRCIEQAEEMVELRRRLQEQETKAAEVPLLRQSVAAARSDWQVAVQERTQATAVLSRERAENARLQQAVQTQVAGVRAKEEEVEKLQGKLTRRDKRLALLEKKLKVLTRTMKHPRTAPAEDPDDSLQIENSVEIVRKSNDWIDKRLGGGDEFVVVDTFRDVVTSFMPHDDQPEEPKPRSKWLPITLPKNRRTRSFCVRHPDVPLASTNADLPSTSYASPKDWDDDDNWGVPPTKLDPNDKFNPALHTVRAFGIATAIVGTLAFGGIWGLREYLGVDNMDDLSAEFRLGVMNRMPNLAEKMRNALQFGSSSEEPDPAAGGDERSPWTWDEAQDRLAAAYDKGGIEAWANVAAQEVADEAKLEMKRREELQKR</sequence>
<dbReference type="EMBL" id="CAVNYO010000045">
    <property type="protein sequence ID" value="CAK5264009.1"/>
    <property type="molecule type" value="Genomic_DNA"/>
</dbReference>
<accession>A0AAD2JVB7</accession>
<evidence type="ECO:0000256" key="1">
    <source>
        <dbReference type="SAM" id="Coils"/>
    </source>
</evidence>
<protein>
    <submittedName>
        <fullName evidence="4">Uncharacterized protein</fullName>
    </submittedName>
</protein>
<keyword evidence="3" id="KW-0472">Membrane</keyword>
<reference evidence="4" key="1">
    <citation type="submission" date="2023-11" db="EMBL/GenBank/DDBJ databases">
        <authorList>
            <person name="De Vega J J."/>
            <person name="De Vega J J."/>
        </authorList>
    </citation>
    <scope>NUCLEOTIDE SEQUENCE</scope>
</reference>
<evidence type="ECO:0000256" key="2">
    <source>
        <dbReference type="SAM" id="MobiDB-lite"/>
    </source>
</evidence>
<dbReference type="Proteomes" id="UP001295794">
    <property type="component" value="Unassembled WGS sequence"/>
</dbReference>
<comment type="caution">
    <text evidence="4">The sequence shown here is derived from an EMBL/GenBank/DDBJ whole genome shotgun (WGS) entry which is preliminary data.</text>
</comment>
<feature type="region of interest" description="Disordered" evidence="2">
    <location>
        <begin position="374"/>
        <end position="396"/>
    </location>
</feature>
<dbReference type="AlphaFoldDB" id="A0AAD2JVB7"/>
<evidence type="ECO:0000313" key="5">
    <source>
        <dbReference type="Proteomes" id="UP001295794"/>
    </source>
</evidence>
<gene>
    <name evidence="4" type="ORF">MYCIT1_LOCUS3828</name>
</gene>
<name>A0AAD2JVB7_9AGAR</name>
<organism evidence="4 5">
    <name type="scientific">Mycena citricolor</name>
    <dbReference type="NCBI Taxonomy" id="2018698"/>
    <lineage>
        <taxon>Eukaryota</taxon>
        <taxon>Fungi</taxon>
        <taxon>Dikarya</taxon>
        <taxon>Basidiomycota</taxon>
        <taxon>Agaricomycotina</taxon>
        <taxon>Agaricomycetes</taxon>
        <taxon>Agaricomycetidae</taxon>
        <taxon>Agaricales</taxon>
        <taxon>Marasmiineae</taxon>
        <taxon>Mycenaceae</taxon>
        <taxon>Mycena</taxon>
    </lineage>
</organism>
<proteinExistence type="predicted"/>
<keyword evidence="3" id="KW-1133">Transmembrane helix</keyword>
<feature type="coiled-coil region" evidence="1">
    <location>
        <begin position="144"/>
        <end position="171"/>
    </location>
</feature>
<feature type="transmembrane region" description="Helical" evidence="3">
    <location>
        <begin position="318"/>
        <end position="337"/>
    </location>
</feature>
<keyword evidence="1" id="KW-0175">Coiled coil</keyword>
<evidence type="ECO:0000313" key="4">
    <source>
        <dbReference type="EMBL" id="CAK5264009.1"/>
    </source>
</evidence>
<feature type="coiled-coil region" evidence="1">
    <location>
        <begin position="64"/>
        <end position="91"/>
    </location>
</feature>
<evidence type="ECO:0000256" key="3">
    <source>
        <dbReference type="SAM" id="Phobius"/>
    </source>
</evidence>
<keyword evidence="5" id="KW-1185">Reference proteome</keyword>